<dbReference type="EC" id="1.17.4.1" evidence="3 14"/>
<feature type="domain" description="Ribonucleotide reductase large subunit C-terminal" evidence="16">
    <location>
        <begin position="85"/>
        <end position="551"/>
    </location>
</feature>
<evidence type="ECO:0000256" key="6">
    <source>
        <dbReference type="ARBA" id="ARBA00022634"/>
    </source>
</evidence>
<dbReference type="GO" id="GO:0071897">
    <property type="term" value="P:DNA biosynthetic process"/>
    <property type="evidence" value="ECO:0007669"/>
    <property type="project" value="UniProtKB-KW"/>
</dbReference>
<evidence type="ECO:0000256" key="3">
    <source>
        <dbReference type="ARBA" id="ARBA00012274"/>
    </source>
</evidence>
<dbReference type="InterPro" id="IPR013509">
    <property type="entry name" value="RNR_lsu_N"/>
</dbReference>
<dbReference type="Gene3D" id="3.20.70.20">
    <property type="match status" value="1"/>
</dbReference>
<dbReference type="AlphaFoldDB" id="A0A6P0CDQ0"/>
<name>A0A6P0CDQ0_9RHOB</name>
<dbReference type="CDD" id="cd02888">
    <property type="entry name" value="RNR_II_dimer"/>
    <property type="match status" value="1"/>
</dbReference>
<keyword evidence="9" id="KW-0215">Deoxyribonucleotide synthesis</keyword>
<dbReference type="InterPro" id="IPR013344">
    <property type="entry name" value="RNR_NrdJ/NrdZ"/>
</dbReference>
<reference evidence="18 19" key="1">
    <citation type="submission" date="2020-01" db="EMBL/GenBank/DDBJ databases">
        <title>Sulfitobacter sediminilitoris sp. nov., isolated from a tidal flat.</title>
        <authorList>
            <person name="Park S."/>
            <person name="Yoon J.-H."/>
        </authorList>
    </citation>
    <scope>NUCLEOTIDE SEQUENCE [LARGE SCALE GENOMIC DNA]</scope>
    <source>
        <strain evidence="18 19">JBTF-M27</strain>
    </source>
</reference>
<dbReference type="PRINTS" id="PR01183">
    <property type="entry name" value="RIBORDTASEM1"/>
</dbReference>
<evidence type="ECO:0000313" key="19">
    <source>
        <dbReference type="Proteomes" id="UP000468591"/>
    </source>
</evidence>
<keyword evidence="5 14" id="KW-0846">Cobalamin</keyword>
<dbReference type="GO" id="GO:0009263">
    <property type="term" value="P:deoxyribonucleotide biosynthetic process"/>
    <property type="evidence" value="ECO:0007669"/>
    <property type="project" value="UniProtKB-KW"/>
</dbReference>
<comment type="catalytic activity">
    <reaction evidence="13 14">
        <text>a 2'-deoxyribonucleoside 5'-diphosphate + [thioredoxin]-disulfide + H2O = a ribonucleoside 5'-diphosphate + [thioredoxin]-dithiol</text>
        <dbReference type="Rhea" id="RHEA:23252"/>
        <dbReference type="Rhea" id="RHEA-COMP:10698"/>
        <dbReference type="Rhea" id="RHEA-COMP:10700"/>
        <dbReference type="ChEBI" id="CHEBI:15377"/>
        <dbReference type="ChEBI" id="CHEBI:29950"/>
        <dbReference type="ChEBI" id="CHEBI:50058"/>
        <dbReference type="ChEBI" id="CHEBI:57930"/>
        <dbReference type="ChEBI" id="CHEBI:73316"/>
        <dbReference type="EC" id="1.17.4.1"/>
    </reaction>
</comment>
<dbReference type="InterPro" id="IPR024434">
    <property type="entry name" value="TSCPD_dom"/>
</dbReference>
<evidence type="ECO:0000313" key="18">
    <source>
        <dbReference type="EMBL" id="NEK24017.1"/>
    </source>
</evidence>
<dbReference type="GO" id="GO:0031419">
    <property type="term" value="F:cobalamin binding"/>
    <property type="evidence" value="ECO:0007669"/>
    <property type="project" value="UniProtKB-KW"/>
</dbReference>
<keyword evidence="10" id="KW-1015">Disulfide bond</keyword>
<feature type="domain" description="TSCPD" evidence="17">
    <location>
        <begin position="590"/>
        <end position="697"/>
    </location>
</feature>
<evidence type="ECO:0000256" key="7">
    <source>
        <dbReference type="ARBA" id="ARBA00022741"/>
    </source>
</evidence>
<dbReference type="Pfam" id="PF12637">
    <property type="entry name" value="TSCPD"/>
    <property type="match status" value="1"/>
</dbReference>
<evidence type="ECO:0000256" key="11">
    <source>
        <dbReference type="ARBA" id="ARBA00023285"/>
    </source>
</evidence>
<dbReference type="EMBL" id="JAABNT010000011">
    <property type="protein sequence ID" value="NEK24017.1"/>
    <property type="molecule type" value="Genomic_DNA"/>
</dbReference>
<evidence type="ECO:0000259" key="15">
    <source>
        <dbReference type="Pfam" id="PF00317"/>
    </source>
</evidence>
<comment type="function">
    <text evidence="12 14">Catalyzes the reduction of ribonucleotides to deoxyribonucleotides. May function to provide a pool of deoxyribonucleotide precursors for DNA repair during oxygen limitation and/or for immediate growth after restoration of oxygen.</text>
</comment>
<comment type="cofactor">
    <cofactor evidence="1 14">
        <name>adenosylcob(III)alamin</name>
        <dbReference type="ChEBI" id="CHEBI:18408"/>
    </cofactor>
</comment>
<evidence type="ECO:0000256" key="5">
    <source>
        <dbReference type="ARBA" id="ARBA00022628"/>
    </source>
</evidence>
<dbReference type="GO" id="GO:0005524">
    <property type="term" value="F:ATP binding"/>
    <property type="evidence" value="ECO:0007669"/>
    <property type="project" value="InterPro"/>
</dbReference>
<evidence type="ECO:0000256" key="1">
    <source>
        <dbReference type="ARBA" id="ARBA00001922"/>
    </source>
</evidence>
<dbReference type="Pfam" id="PF00317">
    <property type="entry name" value="Ribonuc_red_lgN"/>
    <property type="match status" value="1"/>
</dbReference>
<evidence type="ECO:0000256" key="2">
    <source>
        <dbReference type="ARBA" id="ARBA00007405"/>
    </source>
</evidence>
<dbReference type="PANTHER" id="PTHR43371:SF1">
    <property type="entry name" value="RIBONUCLEOSIDE-DIPHOSPHATE REDUCTASE"/>
    <property type="match status" value="1"/>
</dbReference>
<dbReference type="Pfam" id="PF02867">
    <property type="entry name" value="Ribonuc_red_lgC"/>
    <property type="match status" value="1"/>
</dbReference>
<dbReference type="SUPFAM" id="SSF51998">
    <property type="entry name" value="PFL-like glycyl radical enzymes"/>
    <property type="match status" value="1"/>
</dbReference>
<evidence type="ECO:0000256" key="4">
    <source>
        <dbReference type="ARBA" id="ARBA00014409"/>
    </source>
</evidence>
<protein>
    <recommendedName>
        <fullName evidence="4 14">Vitamin B12-dependent ribonucleotide reductase</fullName>
        <ecNumber evidence="3 14">1.17.4.1</ecNumber>
    </recommendedName>
</protein>
<accession>A0A6P0CDQ0</accession>
<dbReference type="RefSeq" id="WP_164354940.1">
    <property type="nucleotide sequence ID" value="NZ_JAABNT010000011.1"/>
</dbReference>
<dbReference type="Proteomes" id="UP000468591">
    <property type="component" value="Unassembled WGS sequence"/>
</dbReference>
<comment type="similarity">
    <text evidence="2 14">Belongs to the ribonucleoside diphosphate reductase class-2 family.</text>
</comment>
<organism evidence="18 19">
    <name type="scientific">Sulfitobacter sediminilitoris</name>
    <dbReference type="NCBI Taxonomy" id="2698830"/>
    <lineage>
        <taxon>Bacteria</taxon>
        <taxon>Pseudomonadati</taxon>
        <taxon>Pseudomonadota</taxon>
        <taxon>Alphaproteobacteria</taxon>
        <taxon>Rhodobacterales</taxon>
        <taxon>Roseobacteraceae</taxon>
        <taxon>Sulfitobacter</taxon>
    </lineage>
</organism>
<evidence type="ECO:0000256" key="8">
    <source>
        <dbReference type="ARBA" id="ARBA00023002"/>
    </source>
</evidence>
<feature type="domain" description="Ribonucleotide reductase large subunit N-terminal" evidence="15">
    <location>
        <begin position="8"/>
        <end position="79"/>
    </location>
</feature>
<dbReference type="InterPro" id="IPR050862">
    <property type="entry name" value="RdRp_reductase_class-2"/>
</dbReference>
<evidence type="ECO:0000259" key="17">
    <source>
        <dbReference type="Pfam" id="PF12637"/>
    </source>
</evidence>
<keyword evidence="6 14" id="KW-0237">DNA synthesis</keyword>
<evidence type="ECO:0000256" key="14">
    <source>
        <dbReference type="RuleBase" id="RU364064"/>
    </source>
</evidence>
<keyword evidence="19" id="KW-1185">Reference proteome</keyword>
<dbReference type="PANTHER" id="PTHR43371">
    <property type="entry name" value="VITAMIN B12-DEPENDENT RIBONUCLEOTIDE REDUCTASE"/>
    <property type="match status" value="1"/>
</dbReference>
<comment type="caution">
    <text evidence="18">The sequence shown here is derived from an EMBL/GenBank/DDBJ whole genome shotgun (WGS) entry which is preliminary data.</text>
</comment>
<gene>
    <name evidence="18" type="ORF">GV827_16625</name>
</gene>
<evidence type="ECO:0000256" key="13">
    <source>
        <dbReference type="ARBA" id="ARBA00047754"/>
    </source>
</evidence>
<dbReference type="NCBIfam" id="TIGR02504">
    <property type="entry name" value="NrdJ_Z"/>
    <property type="match status" value="1"/>
</dbReference>
<evidence type="ECO:0000259" key="16">
    <source>
        <dbReference type="Pfam" id="PF02867"/>
    </source>
</evidence>
<keyword evidence="11 14" id="KW-0170">Cobalt</keyword>
<keyword evidence="8 14" id="KW-0560">Oxidoreductase</keyword>
<keyword evidence="7 14" id="KW-0547">Nucleotide-binding</keyword>
<evidence type="ECO:0000256" key="10">
    <source>
        <dbReference type="ARBA" id="ARBA00023157"/>
    </source>
</evidence>
<dbReference type="InterPro" id="IPR000788">
    <property type="entry name" value="RNR_lg_C"/>
</dbReference>
<evidence type="ECO:0000256" key="12">
    <source>
        <dbReference type="ARBA" id="ARBA00025437"/>
    </source>
</evidence>
<sequence>MSRFAAPIAEQIWDMKYRFKQPDGTPNDVTVEDTWRRIARDLAQVEKDPKHWEERFYEALEDFKYLPAGRITAGAGTARSVTLFNCFVMGTVPDSMGGIFDMLREAALTMQQGGGIGYDFSTIRPKGADVKGVSADASGPLSFMDVWDAMCRTIMSAGSRRGAMMATMRCDHPDIFDFITAKSDPARLRMFNMSVLITDAFMEAVKADGPWELVFDDKVYHTVEARDLWNKIMQATYDYAEPGVIFIDRINKANNLSYCETIAATNPCGEQPLPPYGACLLGSINLARLVANPFEENAELDETALQDLVATAVRMMDNVVDVSKFPLEAQAQEAKAKRRIGLGVTGLADALLMLGLRYGSDEAAAQTEAWLKAIARASYLASVELAKEKGAFPLFDAEAYLASGNMQQMDDDVREAIRAQGIRNALLTSIAPTGTISLYAGNVSSGIEPVFAYAYTRKVLQKDGSRTEEEVVDYAVQMWRDKFGDRELPDYFVNAQTLAPLAHVKMQAAAQKWVDSSISKTINCPEDISFDAFKDVYMEAWDTGCKGCTTYRPNDVTGSVLSVSEDTKADKPVPVAEGGEVVYMSEPLDRPQELEGNTYKVKWPDSEHALYITINDIVLNGHRRPFEVFINSKNMEHFAWTVALTRMISAVFRRGGDVSFVVEELKAVFDPRGGAWMQGKYIPSILAAIGGVIEQHMIATGFIAGEGMGLKTDPQRQVVGLDTPRGKACPSCGQFDMRMVEGCMTCGSCGHSKCG</sequence>
<dbReference type="GO" id="GO:0004748">
    <property type="term" value="F:ribonucleoside-diphosphate reductase activity, thioredoxin disulfide as acceptor"/>
    <property type="evidence" value="ECO:0007669"/>
    <property type="project" value="UniProtKB-EC"/>
</dbReference>
<evidence type="ECO:0000256" key="9">
    <source>
        <dbReference type="ARBA" id="ARBA00023116"/>
    </source>
</evidence>
<proteinExistence type="inferred from homology"/>